<evidence type="ECO:0000256" key="1">
    <source>
        <dbReference type="SAM" id="MobiDB-lite"/>
    </source>
</evidence>
<organism evidence="2 3">
    <name type="scientific">Paratrimastix pyriformis</name>
    <dbReference type="NCBI Taxonomy" id="342808"/>
    <lineage>
        <taxon>Eukaryota</taxon>
        <taxon>Metamonada</taxon>
        <taxon>Preaxostyla</taxon>
        <taxon>Paratrimastigidae</taxon>
        <taxon>Paratrimastix</taxon>
    </lineage>
</organism>
<comment type="caution">
    <text evidence="2">The sequence shown here is derived from an EMBL/GenBank/DDBJ whole genome shotgun (WGS) entry which is preliminary data.</text>
</comment>
<name>A0ABQ8UMM2_9EUKA</name>
<feature type="region of interest" description="Disordered" evidence="1">
    <location>
        <begin position="295"/>
        <end position="321"/>
    </location>
</feature>
<dbReference type="EMBL" id="JAPMOS010000017">
    <property type="protein sequence ID" value="KAJ4459712.1"/>
    <property type="molecule type" value="Genomic_DNA"/>
</dbReference>
<reference evidence="2" key="1">
    <citation type="journal article" date="2022" name="bioRxiv">
        <title>Genomics of Preaxostyla Flagellates Illuminates Evolutionary Transitions and the Path Towards Mitochondrial Loss.</title>
        <authorList>
            <person name="Novak L.V.F."/>
            <person name="Treitli S.C."/>
            <person name="Pyrih J."/>
            <person name="Halakuc P."/>
            <person name="Pipaliya S.V."/>
            <person name="Vacek V."/>
            <person name="Brzon O."/>
            <person name="Soukal P."/>
            <person name="Eme L."/>
            <person name="Dacks J.B."/>
            <person name="Karnkowska A."/>
            <person name="Elias M."/>
            <person name="Hampl V."/>
        </authorList>
    </citation>
    <scope>NUCLEOTIDE SEQUENCE</scope>
    <source>
        <strain evidence="2">RCP-MX</strain>
    </source>
</reference>
<protein>
    <submittedName>
        <fullName evidence="2">Uncharacterized protein</fullName>
    </submittedName>
</protein>
<accession>A0ABQ8UMM2</accession>
<keyword evidence="3" id="KW-1185">Reference proteome</keyword>
<dbReference type="Proteomes" id="UP001141327">
    <property type="component" value="Unassembled WGS sequence"/>
</dbReference>
<evidence type="ECO:0000313" key="2">
    <source>
        <dbReference type="EMBL" id="KAJ4459712.1"/>
    </source>
</evidence>
<sequence>MACSFIREAVNEFLLALPCKTPRADVIRRYHESFRPLITYEDDTIGKNFSQLHKNKSIRSSATKKINQKAEELKSQGMRAGETLVAFALRTAIPQAAASSRPPKQQAPQRTAAAQLTRYDRQRLRVIRTLKIPIYALRSWKEWKDAAKKAKATTPKFRWRRTILSGSGPVEYAVGAILALRTFRRDSTLSWGSTPRVIDAAKVLFIEQGREQVPRFPRATTLRESDIVMDGLQLQLHAEGPACFCTLLTDNGTFTSRQAMRTGKGFLVVLITSVSGSITGEATSLLTALDEHRVPDQWKMPDVPPEEQQGSDAKNKEDDEVSRNIHNSSAFNALAKPQTYAADMAFLGKEDATTIADRLEEVLGRAGAKKVIWGWVMGLPQILVP</sequence>
<evidence type="ECO:0000313" key="3">
    <source>
        <dbReference type="Proteomes" id="UP001141327"/>
    </source>
</evidence>
<proteinExistence type="predicted"/>
<gene>
    <name evidence="2" type="ORF">PAPYR_4099</name>
</gene>